<dbReference type="Proteomes" id="UP000663720">
    <property type="component" value="Chromosome"/>
</dbReference>
<dbReference type="EMBL" id="CP061799">
    <property type="protein sequence ID" value="QTA82470.1"/>
    <property type="molecule type" value="Genomic_DNA"/>
</dbReference>
<reference evidence="1" key="1">
    <citation type="journal article" date="2021" name="Microb. Physiol.">
        <title>Proteogenomic Insights into the Physiology of Marine, Sulfate-Reducing, Filamentous Desulfonema limicola and Desulfonema magnum.</title>
        <authorList>
            <person name="Schnaars V."/>
            <person name="Wohlbrand L."/>
            <person name="Scheve S."/>
            <person name="Hinrichs C."/>
            <person name="Reinhardt R."/>
            <person name="Rabus R."/>
        </authorList>
    </citation>
    <scope>NUCLEOTIDE SEQUENCE</scope>
    <source>
        <strain evidence="1">5ac10</strain>
    </source>
</reference>
<organism evidence="1 2">
    <name type="scientific">Desulfonema limicola</name>
    <dbReference type="NCBI Taxonomy" id="45656"/>
    <lineage>
        <taxon>Bacteria</taxon>
        <taxon>Pseudomonadati</taxon>
        <taxon>Thermodesulfobacteriota</taxon>
        <taxon>Desulfobacteria</taxon>
        <taxon>Desulfobacterales</taxon>
        <taxon>Desulfococcaceae</taxon>
        <taxon>Desulfonema</taxon>
    </lineage>
</organism>
<name>A0A975GID1_9BACT</name>
<dbReference type="AlphaFoldDB" id="A0A975GID1"/>
<accession>A0A975GID1</accession>
<evidence type="ECO:0000313" key="2">
    <source>
        <dbReference type="Proteomes" id="UP000663720"/>
    </source>
</evidence>
<protein>
    <submittedName>
        <fullName evidence="1">Uncharacterized protein</fullName>
    </submittedName>
</protein>
<dbReference type="KEGG" id="dli:dnl_48450"/>
<proteinExistence type="predicted"/>
<evidence type="ECO:0000313" key="1">
    <source>
        <dbReference type="EMBL" id="QTA82470.1"/>
    </source>
</evidence>
<keyword evidence="2" id="KW-1185">Reference proteome</keyword>
<sequence length="393" mass="44616">MPLNNATYPRGLLLYAASYDSLNEMPLKLPVFPKKNIGTMVSCASPFNIKMIDNLKNRINKIFREKKISQNALNIINTVLDEDYCSQPVINQDSYSKQSVIINNLLWQRMFSAEIRVPDLVYIEMEQIVRVLLQNDLTNPGSLACRVLFDASVRDYLLDMLDGVRGCWNRKNLVSMVNTGKRLRHETGTVFFWGADELGRRIPLYIVTDSRGSDFLWGADDCGNIWKMPYNTDSVMQGLYEKNIIPSLFTCFLTFSFARGLVCIGGDFQGEYLAQMKKAVAGILKKTGDEESSLIVENVRTDIYQDGMIAFMCPFKEKFLIPAGTLEIIGSGGITKGDMEKVLNMSVMEAHIAGLFETFKDAGGHKLYDFEWKEKIARDILRLLHEKIVIKYP</sequence>
<gene>
    <name evidence="1" type="ORF">dnl_48450</name>
</gene>